<dbReference type="Proteomes" id="UP001066276">
    <property type="component" value="Chromosome 9"/>
</dbReference>
<proteinExistence type="predicted"/>
<organism evidence="1 2">
    <name type="scientific">Pleurodeles waltl</name>
    <name type="common">Iberian ribbed newt</name>
    <dbReference type="NCBI Taxonomy" id="8319"/>
    <lineage>
        <taxon>Eukaryota</taxon>
        <taxon>Metazoa</taxon>
        <taxon>Chordata</taxon>
        <taxon>Craniata</taxon>
        <taxon>Vertebrata</taxon>
        <taxon>Euteleostomi</taxon>
        <taxon>Amphibia</taxon>
        <taxon>Batrachia</taxon>
        <taxon>Caudata</taxon>
        <taxon>Salamandroidea</taxon>
        <taxon>Salamandridae</taxon>
        <taxon>Pleurodelinae</taxon>
        <taxon>Pleurodeles</taxon>
    </lineage>
</organism>
<dbReference type="InterPro" id="IPR002274">
    <property type="entry name" value="TSH_rcpt"/>
</dbReference>
<dbReference type="InterPro" id="IPR032675">
    <property type="entry name" value="LRR_dom_sf"/>
</dbReference>
<dbReference type="AlphaFoldDB" id="A0AAV7MMJ2"/>
<comment type="caution">
    <text evidence="1">The sequence shown here is derived from an EMBL/GenBank/DDBJ whole genome shotgun (WGS) entry which is preliminary data.</text>
</comment>
<reference evidence="1" key="1">
    <citation type="journal article" date="2022" name="bioRxiv">
        <title>Sequencing and chromosome-scale assembly of the giantPleurodeles waltlgenome.</title>
        <authorList>
            <person name="Brown T."/>
            <person name="Elewa A."/>
            <person name="Iarovenko S."/>
            <person name="Subramanian E."/>
            <person name="Araus A.J."/>
            <person name="Petzold A."/>
            <person name="Susuki M."/>
            <person name="Suzuki K.-i.T."/>
            <person name="Hayashi T."/>
            <person name="Toyoda A."/>
            <person name="Oliveira C."/>
            <person name="Osipova E."/>
            <person name="Leigh N.D."/>
            <person name="Simon A."/>
            <person name="Yun M.H."/>
        </authorList>
    </citation>
    <scope>NUCLEOTIDE SEQUENCE</scope>
    <source>
        <strain evidence="1">20211129_DDA</strain>
        <tissue evidence="1">Liver</tissue>
    </source>
</reference>
<dbReference type="GO" id="GO:0004996">
    <property type="term" value="F:thyroid-stimulating hormone receptor activity"/>
    <property type="evidence" value="ECO:0007669"/>
    <property type="project" value="InterPro"/>
</dbReference>
<dbReference type="EMBL" id="JANPWB010000013">
    <property type="protein sequence ID" value="KAJ1104813.1"/>
    <property type="molecule type" value="Genomic_DNA"/>
</dbReference>
<name>A0AAV7MMJ2_PLEWA</name>
<keyword evidence="2" id="KW-1185">Reference proteome</keyword>
<evidence type="ECO:0000313" key="2">
    <source>
        <dbReference type="Proteomes" id="UP001066276"/>
    </source>
</evidence>
<dbReference type="PRINTS" id="PR01145">
    <property type="entry name" value="TSHRECEPTOR"/>
</dbReference>
<sequence length="79" mass="9056">MFFSNNNDDVIDTNVVYSGLLLDNEYGITERFMETNLKEIPSEAFASLPNISRIYISIDTTLQRLEAHSFHSLSKVTHM</sequence>
<dbReference type="Gene3D" id="3.80.10.10">
    <property type="entry name" value="Ribonuclease Inhibitor"/>
    <property type="match status" value="1"/>
</dbReference>
<dbReference type="GO" id="GO:0016020">
    <property type="term" value="C:membrane"/>
    <property type="evidence" value="ECO:0007669"/>
    <property type="project" value="InterPro"/>
</dbReference>
<protein>
    <submittedName>
        <fullName evidence="1">Uncharacterized protein</fullName>
    </submittedName>
</protein>
<evidence type="ECO:0000313" key="1">
    <source>
        <dbReference type="EMBL" id="KAJ1104813.1"/>
    </source>
</evidence>
<gene>
    <name evidence="1" type="ORF">NDU88_002222</name>
</gene>
<accession>A0AAV7MMJ2</accession>